<keyword evidence="2" id="KW-1185">Reference proteome</keyword>
<comment type="caution">
    <text evidence="1">The sequence shown here is derived from an EMBL/GenBank/DDBJ whole genome shotgun (WGS) entry which is preliminary data.</text>
</comment>
<accession>A0A849BND2</accession>
<keyword evidence="1" id="KW-0489">Methyltransferase</keyword>
<proteinExistence type="predicted"/>
<dbReference type="Proteomes" id="UP000555552">
    <property type="component" value="Unassembled WGS sequence"/>
</dbReference>
<dbReference type="GO" id="GO:0008168">
    <property type="term" value="F:methyltransferase activity"/>
    <property type="evidence" value="ECO:0007669"/>
    <property type="project" value="UniProtKB-KW"/>
</dbReference>
<dbReference type="AlphaFoldDB" id="A0A849BND2"/>
<evidence type="ECO:0000313" key="2">
    <source>
        <dbReference type="Proteomes" id="UP000555552"/>
    </source>
</evidence>
<reference evidence="1 2" key="1">
    <citation type="submission" date="2020-05" db="EMBL/GenBank/DDBJ databases">
        <title>MicrobeNet Type strains.</title>
        <authorList>
            <person name="Nicholson A.C."/>
        </authorList>
    </citation>
    <scope>NUCLEOTIDE SEQUENCE [LARGE SCALE GENOMIC DNA]</scope>
    <source>
        <strain evidence="1 2">JCM 14547</strain>
    </source>
</reference>
<dbReference type="EMBL" id="JABEMA010000541">
    <property type="protein sequence ID" value="NNH24829.1"/>
    <property type="molecule type" value="Genomic_DNA"/>
</dbReference>
<keyword evidence="1" id="KW-0808">Transferase</keyword>
<feature type="non-terminal residue" evidence="1">
    <location>
        <position position="30"/>
    </location>
</feature>
<organism evidence="1 2">
    <name type="scientific">Pseudokineococcus marinus</name>
    <dbReference type="NCBI Taxonomy" id="351215"/>
    <lineage>
        <taxon>Bacteria</taxon>
        <taxon>Bacillati</taxon>
        <taxon>Actinomycetota</taxon>
        <taxon>Actinomycetes</taxon>
        <taxon>Kineosporiales</taxon>
        <taxon>Kineosporiaceae</taxon>
        <taxon>Pseudokineococcus</taxon>
    </lineage>
</organism>
<sequence length="30" mass="3002">MPSPRADAEELLAHALGTTRGAVALGALRG</sequence>
<name>A0A849BND2_9ACTN</name>
<evidence type="ECO:0000313" key="1">
    <source>
        <dbReference type="EMBL" id="NNH24829.1"/>
    </source>
</evidence>
<gene>
    <name evidence="1" type="ORF">HLB09_17375</name>
</gene>
<dbReference type="GO" id="GO:0032259">
    <property type="term" value="P:methylation"/>
    <property type="evidence" value="ECO:0007669"/>
    <property type="project" value="UniProtKB-KW"/>
</dbReference>
<protein>
    <submittedName>
        <fullName evidence="1">Peptide chain release factor N(5)-glutamine methyltransferase</fullName>
    </submittedName>
</protein>